<gene>
    <name evidence="4" type="ORF">Cspa_c54000</name>
</gene>
<dbReference type="KEGG" id="csr:Cspa_c54000"/>
<dbReference type="SUPFAM" id="SSF69360">
    <property type="entry name" value="Cell wall binding repeat"/>
    <property type="match status" value="1"/>
</dbReference>
<dbReference type="PATRIC" id="fig|931276.5.peg.5455"/>
<feature type="repeat" description="Cell wall-binding" evidence="2">
    <location>
        <begin position="484"/>
        <end position="503"/>
    </location>
</feature>
<evidence type="ECO:0008006" key="6">
    <source>
        <dbReference type="Google" id="ProtNLM"/>
    </source>
</evidence>
<dbReference type="PROSITE" id="PS51170">
    <property type="entry name" value="CW"/>
    <property type="match status" value="3"/>
</dbReference>
<reference evidence="4 5" key="1">
    <citation type="submission" date="2013-02" db="EMBL/GenBank/DDBJ databases">
        <title>Genome sequence of Clostridium saccharoperbutylacetonicum N1-4(HMT).</title>
        <authorList>
            <person name="Poehlein A."/>
            <person name="Daniel R."/>
        </authorList>
    </citation>
    <scope>NUCLEOTIDE SEQUENCE [LARGE SCALE GENOMIC DNA]</scope>
    <source>
        <strain evidence="5">N1-4(HMT)</strain>
    </source>
</reference>
<feature type="chain" id="PRO_5004015667" description="Cell wall binding repeat-containing protein" evidence="3">
    <location>
        <begin position="29"/>
        <end position="563"/>
    </location>
</feature>
<dbReference type="RefSeq" id="WP_015395452.1">
    <property type="nucleotide sequence ID" value="NC_020291.1"/>
</dbReference>
<dbReference type="eggNOG" id="COG5263">
    <property type="taxonomic scope" value="Bacteria"/>
</dbReference>
<organism evidence="4 5">
    <name type="scientific">Clostridium saccharoperbutylacetonicum N1-4(HMT)</name>
    <dbReference type="NCBI Taxonomy" id="931276"/>
    <lineage>
        <taxon>Bacteria</taxon>
        <taxon>Bacillati</taxon>
        <taxon>Bacillota</taxon>
        <taxon>Clostridia</taxon>
        <taxon>Eubacteriales</taxon>
        <taxon>Clostridiaceae</taxon>
        <taxon>Clostridium</taxon>
    </lineage>
</organism>
<evidence type="ECO:0000256" key="1">
    <source>
        <dbReference type="ARBA" id="ARBA00022737"/>
    </source>
</evidence>
<name>M1M0P5_9CLOT</name>
<dbReference type="HOGENOM" id="CLU_020400_0_0_9"/>
<proteinExistence type="predicted"/>
<feature type="repeat" description="Cell wall-binding" evidence="2">
    <location>
        <begin position="525"/>
        <end position="544"/>
    </location>
</feature>
<accession>M1M0P5</accession>
<evidence type="ECO:0000313" key="4">
    <source>
        <dbReference type="EMBL" id="AGF59145.1"/>
    </source>
</evidence>
<feature type="repeat" description="Cell wall-binding" evidence="2">
    <location>
        <begin position="504"/>
        <end position="523"/>
    </location>
</feature>
<feature type="signal peptide" evidence="3">
    <location>
        <begin position="1"/>
        <end position="28"/>
    </location>
</feature>
<evidence type="ECO:0000313" key="5">
    <source>
        <dbReference type="Proteomes" id="UP000011728"/>
    </source>
</evidence>
<dbReference type="Pfam" id="PF19127">
    <property type="entry name" value="Choline_bind_3"/>
    <property type="match status" value="1"/>
</dbReference>
<evidence type="ECO:0000256" key="2">
    <source>
        <dbReference type="PROSITE-ProRule" id="PRU00591"/>
    </source>
</evidence>
<dbReference type="STRING" id="36745.CLSAP_51470"/>
<keyword evidence="1" id="KW-0677">Repeat</keyword>
<dbReference type="EMBL" id="CP004121">
    <property type="protein sequence ID" value="AGF59145.1"/>
    <property type="molecule type" value="Genomic_DNA"/>
</dbReference>
<evidence type="ECO:0000256" key="3">
    <source>
        <dbReference type="SAM" id="SignalP"/>
    </source>
</evidence>
<dbReference type="AlphaFoldDB" id="M1M0P5"/>
<keyword evidence="5" id="KW-1185">Reference proteome</keyword>
<dbReference type="Proteomes" id="UP000011728">
    <property type="component" value="Chromosome"/>
</dbReference>
<dbReference type="OrthoDB" id="1883055at2"/>
<dbReference type="Gene3D" id="2.10.270.10">
    <property type="entry name" value="Cholin Binding"/>
    <property type="match status" value="1"/>
</dbReference>
<dbReference type="Pfam" id="PF01473">
    <property type="entry name" value="Choline_bind_1"/>
    <property type="match status" value="2"/>
</dbReference>
<dbReference type="InterPro" id="IPR018337">
    <property type="entry name" value="Cell_wall/Cho-bd_repeat"/>
</dbReference>
<protein>
    <recommendedName>
        <fullName evidence="6">Cell wall binding repeat-containing protein</fullName>
    </recommendedName>
</protein>
<sequence>MLKNINKTISLLAAVATVVSIVPVSANAATKEIKSQEGDIYNAIAYKDGEFYIGGKPNKKDEGAYFFSDGKYKELDNLDSEDKVEVYGTKYAEVKDGEYFLDLSNGKVSDDEIKNKDLDSVGVNLRSSIKYDNDGRYDDTDAKDIKEVTELPKAKFAEGWYAAQYKTKSADTNINGGATSFNVYTDKSGKYIDADYNLGKIKVQLDGGKTANVENTNDADNNVRGAVANATVIGQDSSNIYRLATITIKTTNGIAVTGIGGLTLGTETTAFTQSSDKTSVTFQVIQVISKNQYSKGINGIKYARTVTDYIVCDKNGKKIDLLSEDQKAFTVSDGKLINYKLNGNDLEASIIELKNKSSLYYVELGDNDNITVQDGDNSVDVDVKGNLWALSDDAVSKFDSDGNFDKVYDTDEEYNDLSVYDQDNLIVWNSSDEIYSVISKKVESEDKTDKTTNTDKNTTTNETKAGWVSNNGTWSYINADGSKFKGWFGSDQTWYYLDENGIMVTGWKQVNGQWYYLDTVSGLMKTGWFNDNGKWYYFDASGAMQKNTSIGGYKLDANGVWVG</sequence>
<keyword evidence="3" id="KW-0732">Signal</keyword>